<feature type="non-terminal residue" evidence="1">
    <location>
        <position position="1"/>
    </location>
</feature>
<organism evidence="1">
    <name type="scientific">marine metagenome</name>
    <dbReference type="NCBI Taxonomy" id="408172"/>
    <lineage>
        <taxon>unclassified sequences</taxon>
        <taxon>metagenomes</taxon>
        <taxon>ecological metagenomes</taxon>
    </lineage>
</organism>
<sequence length="37" mass="3953">VGRLSASPGAVRALNWQGERVNTETGDRYRLGGVGRP</sequence>
<gene>
    <name evidence="1" type="ORF">METZ01_LOCUS314304</name>
</gene>
<proteinExistence type="predicted"/>
<protein>
    <submittedName>
        <fullName evidence="1">Uncharacterized protein</fullName>
    </submittedName>
</protein>
<reference evidence="1" key="1">
    <citation type="submission" date="2018-05" db="EMBL/GenBank/DDBJ databases">
        <authorList>
            <person name="Lanie J.A."/>
            <person name="Ng W.-L."/>
            <person name="Kazmierczak K.M."/>
            <person name="Andrzejewski T.M."/>
            <person name="Davidsen T.M."/>
            <person name="Wayne K.J."/>
            <person name="Tettelin H."/>
            <person name="Glass J.I."/>
            <person name="Rusch D."/>
            <person name="Podicherti R."/>
            <person name="Tsui H.-C.T."/>
            <person name="Winkler M.E."/>
        </authorList>
    </citation>
    <scope>NUCLEOTIDE SEQUENCE</scope>
</reference>
<dbReference type="EMBL" id="UINC01100980">
    <property type="protein sequence ID" value="SVC61450.1"/>
    <property type="molecule type" value="Genomic_DNA"/>
</dbReference>
<dbReference type="AlphaFoldDB" id="A0A382NLC3"/>
<name>A0A382NLC3_9ZZZZ</name>
<evidence type="ECO:0000313" key="1">
    <source>
        <dbReference type="EMBL" id="SVC61450.1"/>
    </source>
</evidence>
<accession>A0A382NLC3</accession>
<feature type="non-terminal residue" evidence="1">
    <location>
        <position position="37"/>
    </location>
</feature>